<evidence type="ECO:0000313" key="1">
    <source>
        <dbReference type="EMBL" id="KAI9917227.1"/>
    </source>
</evidence>
<evidence type="ECO:0000313" key="2">
    <source>
        <dbReference type="Proteomes" id="UP001163321"/>
    </source>
</evidence>
<name>A0ACC0WEN9_9STRA</name>
<comment type="caution">
    <text evidence="1">The sequence shown here is derived from an EMBL/GenBank/DDBJ whole genome shotgun (WGS) entry which is preliminary data.</text>
</comment>
<protein>
    <submittedName>
        <fullName evidence="1">Uncharacterized protein</fullName>
    </submittedName>
</protein>
<dbReference type="Proteomes" id="UP001163321">
    <property type="component" value="Chromosome 13"/>
</dbReference>
<accession>A0ACC0WEN9</accession>
<gene>
    <name evidence="1" type="ORF">PsorP6_012410</name>
</gene>
<reference evidence="1 2" key="1">
    <citation type="journal article" date="2022" name="bioRxiv">
        <title>The genome of the oomycete Peronosclerospora sorghi, a cosmopolitan pathogen of maize and sorghum, is inflated with dispersed pseudogenes.</title>
        <authorList>
            <person name="Fletcher K."/>
            <person name="Martin F."/>
            <person name="Isakeit T."/>
            <person name="Cavanaugh K."/>
            <person name="Magill C."/>
            <person name="Michelmore R."/>
        </authorList>
    </citation>
    <scope>NUCLEOTIDE SEQUENCE [LARGE SCALE GENOMIC DNA]</scope>
    <source>
        <strain evidence="1">P6</strain>
    </source>
</reference>
<keyword evidence="2" id="KW-1185">Reference proteome</keyword>
<dbReference type="EMBL" id="CM047592">
    <property type="protein sequence ID" value="KAI9917227.1"/>
    <property type="molecule type" value="Genomic_DNA"/>
</dbReference>
<proteinExistence type="predicted"/>
<sequence>MVAEESVLKEKPKIVEIMSSVLDCNEVPQAITAGWGHEANIDYSRLTFGCYIICVEIASAAYFVAVRSSGDSRRRRGSLLTFVVLQHARNSIFETSVRELHVAVMRLLNKLGGDWNRVDTESRRPASDEAGGDFTIIKKNLHSFIADQTSTIEVAIVVKGIKGELRFQAILAYVKH</sequence>
<organism evidence="1 2">
    <name type="scientific">Peronosclerospora sorghi</name>
    <dbReference type="NCBI Taxonomy" id="230839"/>
    <lineage>
        <taxon>Eukaryota</taxon>
        <taxon>Sar</taxon>
        <taxon>Stramenopiles</taxon>
        <taxon>Oomycota</taxon>
        <taxon>Peronosporomycetes</taxon>
        <taxon>Peronosporales</taxon>
        <taxon>Peronosporaceae</taxon>
        <taxon>Peronosclerospora</taxon>
    </lineage>
</organism>